<protein>
    <recommendedName>
        <fullName evidence="3">CCHC-type domain-containing protein</fullName>
    </recommendedName>
</protein>
<evidence type="ECO:0000256" key="2">
    <source>
        <dbReference type="SAM" id="MobiDB-lite"/>
    </source>
</evidence>
<dbReference type="GO" id="GO:0008270">
    <property type="term" value="F:zinc ion binding"/>
    <property type="evidence" value="ECO:0007669"/>
    <property type="project" value="UniProtKB-KW"/>
</dbReference>
<evidence type="ECO:0000259" key="3">
    <source>
        <dbReference type="PROSITE" id="PS50158"/>
    </source>
</evidence>
<dbReference type="PROSITE" id="PS50158">
    <property type="entry name" value="ZF_CCHC"/>
    <property type="match status" value="1"/>
</dbReference>
<evidence type="ECO:0000313" key="5">
    <source>
        <dbReference type="Proteomes" id="UP000593577"/>
    </source>
</evidence>
<feature type="domain" description="CCHC-type" evidence="3">
    <location>
        <begin position="41"/>
        <end position="56"/>
    </location>
</feature>
<dbReference type="SMART" id="SM00343">
    <property type="entry name" value="ZnF_C2HC"/>
    <property type="match status" value="1"/>
</dbReference>
<reference evidence="4 5" key="1">
    <citation type="journal article" date="2019" name="Genome Biol. Evol.">
        <title>Insights into the evolution of the New World diploid cottons (Gossypium, subgenus Houzingenia) based on genome sequencing.</title>
        <authorList>
            <person name="Grover C.E."/>
            <person name="Arick M.A. 2nd"/>
            <person name="Thrash A."/>
            <person name="Conover J.L."/>
            <person name="Sanders W.S."/>
            <person name="Peterson D.G."/>
            <person name="Frelichowski J.E."/>
            <person name="Scheffler J.A."/>
            <person name="Scheffler B.E."/>
            <person name="Wendel J.F."/>
        </authorList>
    </citation>
    <scope>NUCLEOTIDE SEQUENCE [LARGE SCALE GENOMIC DNA]</scope>
    <source>
        <strain evidence="4">185</strain>
        <tissue evidence="4">Leaf</tissue>
    </source>
</reference>
<dbReference type="GO" id="GO:0003676">
    <property type="term" value="F:nucleic acid binding"/>
    <property type="evidence" value="ECO:0007669"/>
    <property type="project" value="InterPro"/>
</dbReference>
<proteinExistence type="predicted"/>
<name>A0A7J8WRX1_GOSAI</name>
<dbReference type="AlphaFoldDB" id="A0A7J8WRX1"/>
<keyword evidence="1" id="KW-0863">Zinc-finger</keyword>
<keyword evidence="5" id="KW-1185">Reference proteome</keyword>
<keyword evidence="1" id="KW-0862">Zinc</keyword>
<accession>A0A7J8WRX1</accession>
<organism evidence="4 5">
    <name type="scientific">Gossypium aridum</name>
    <name type="common">American cotton</name>
    <name type="synonym">Erioxylum aridum</name>
    <dbReference type="NCBI Taxonomy" id="34290"/>
    <lineage>
        <taxon>Eukaryota</taxon>
        <taxon>Viridiplantae</taxon>
        <taxon>Streptophyta</taxon>
        <taxon>Embryophyta</taxon>
        <taxon>Tracheophyta</taxon>
        <taxon>Spermatophyta</taxon>
        <taxon>Magnoliopsida</taxon>
        <taxon>eudicotyledons</taxon>
        <taxon>Gunneridae</taxon>
        <taxon>Pentapetalae</taxon>
        <taxon>rosids</taxon>
        <taxon>malvids</taxon>
        <taxon>Malvales</taxon>
        <taxon>Malvaceae</taxon>
        <taxon>Malvoideae</taxon>
        <taxon>Gossypium</taxon>
    </lineage>
</organism>
<sequence>MVSTTVIVKLLGRNIDYNAMHNRYVDGAVQRVEYEALPTVCFSCGKYGHVKETCPSVATDKNPVLNRDESSIGVALPNGGSIDDETTGSRSREKEPEFGSWMFVERKSSRCGKRDLSADGLAKQTKNLLRSRFSALLVEKNLSDDAGLFVGEILRGKANVEVAANSRSLKTKVNKKGVGGSLVDADHKGNVGLGSSSGPVMNDNLGSVAVESFRQNSKDSLDKSLGKMPMGLGGLKHAGLQNNIPIDDASFQGNLDSRNQANIEVEDLDKIKAHYNLMFDESKGFIVPIFDNTLDPVEILDSALGLNLTSPKDRRSDARDNVESMEAMAELLSPQILSKNSNAELDRKFNMEYKPDIVSLLKPRVSGAKADNIIAKLGFQYSHRVEAIGFFGGIWLGWKDSFLLELVRSHPQFILTRVWQMPSSHPIFISLFIIVPIGKRVNFFRMI</sequence>
<feature type="region of interest" description="Disordered" evidence="2">
    <location>
        <begin position="76"/>
        <end position="97"/>
    </location>
</feature>
<dbReference type="Proteomes" id="UP000593577">
    <property type="component" value="Unassembled WGS sequence"/>
</dbReference>
<comment type="caution">
    <text evidence="4">The sequence shown here is derived from an EMBL/GenBank/DDBJ whole genome shotgun (WGS) entry which is preliminary data.</text>
</comment>
<dbReference type="InterPro" id="IPR001878">
    <property type="entry name" value="Znf_CCHC"/>
</dbReference>
<evidence type="ECO:0000256" key="1">
    <source>
        <dbReference type="PROSITE-ProRule" id="PRU00047"/>
    </source>
</evidence>
<dbReference type="SUPFAM" id="SSF57756">
    <property type="entry name" value="Retrovirus zinc finger-like domains"/>
    <property type="match status" value="1"/>
</dbReference>
<dbReference type="InterPro" id="IPR036875">
    <property type="entry name" value="Znf_CCHC_sf"/>
</dbReference>
<gene>
    <name evidence="4" type="ORF">Goari_019177</name>
</gene>
<dbReference type="EMBL" id="JABFAA010000003">
    <property type="protein sequence ID" value="MBA0677788.1"/>
    <property type="molecule type" value="Genomic_DNA"/>
</dbReference>
<keyword evidence="1" id="KW-0479">Metal-binding</keyword>
<evidence type="ECO:0000313" key="4">
    <source>
        <dbReference type="EMBL" id="MBA0677788.1"/>
    </source>
</evidence>